<accession>A0ABS1W1P2</accession>
<dbReference type="RefSeq" id="WP_202997397.1">
    <property type="nucleotide sequence ID" value="NZ_JAENHO010000015.1"/>
</dbReference>
<sequence length="412" mass="45268">MKNPIRVEETMVANDGAEQIVAVAYGRDLHAKDAVETLISDLGLVPLSFDQAIMRAAGGLPNTWDAVQSLFEGVQAVVVVFTPDDLAITHPDLWRGEADAFYAGQPRQNVLIETGMAISALPEKTVLARIGEVRQATNLDGLNVVDLATPGGARRLANFLQRAGCAIDQGRLENANLPNIEQIAAEARSREKEPVYSERGISIFEAARLAGLRDIEYRSGVAKSLPPDSFYKRADVELAISGVTASLTFQTLDDVVLELLRRDPPVSVKVLVLDPDTPDMQRLSKREKRPLAEDVHAVYEAIRHGGFTSFPTFEIRLAPFMYPFTGVMLDGDIGAAPSGESQQIDDPSSFRSDAELRVQPGGYYTTQHLGPVLQFHNTETPGPFHHFATDFRRQWAHSRPISIDTLEELVDE</sequence>
<organism evidence="2 3">
    <name type="scientific">Paractinoplanes lichenicola</name>
    <dbReference type="NCBI Taxonomy" id="2802976"/>
    <lineage>
        <taxon>Bacteria</taxon>
        <taxon>Bacillati</taxon>
        <taxon>Actinomycetota</taxon>
        <taxon>Actinomycetes</taxon>
        <taxon>Micromonosporales</taxon>
        <taxon>Micromonosporaceae</taxon>
        <taxon>Paractinoplanes</taxon>
    </lineage>
</organism>
<dbReference type="Proteomes" id="UP000598996">
    <property type="component" value="Unassembled WGS sequence"/>
</dbReference>
<protein>
    <submittedName>
        <fullName evidence="2">Nucleotide-binding protein</fullName>
    </submittedName>
</protein>
<dbReference type="InterPro" id="IPR019302">
    <property type="entry name" value="CAP12/PCTIR_TIR_dom"/>
</dbReference>
<gene>
    <name evidence="2" type="ORF">JKJ07_40855</name>
</gene>
<feature type="domain" description="CD-NTase-associated protein 12/Pycsar effector protein TIR" evidence="1">
    <location>
        <begin position="23"/>
        <end position="147"/>
    </location>
</feature>
<evidence type="ECO:0000313" key="2">
    <source>
        <dbReference type="EMBL" id="MBL7260659.1"/>
    </source>
</evidence>
<dbReference type="EMBL" id="JAENHO010000015">
    <property type="protein sequence ID" value="MBL7260659.1"/>
    <property type="molecule type" value="Genomic_DNA"/>
</dbReference>
<name>A0ABS1W1P2_9ACTN</name>
<dbReference type="Pfam" id="PF10137">
    <property type="entry name" value="CAP12-PCTIR_TIR"/>
    <property type="match status" value="1"/>
</dbReference>
<reference evidence="2 3" key="1">
    <citation type="submission" date="2021-01" db="EMBL/GenBank/DDBJ databases">
        <title>Actinoplanes sp. nov. LDG1-01 isolated from lichen.</title>
        <authorList>
            <person name="Saeng-In P."/>
            <person name="Phongsopitanun W."/>
            <person name="Kanchanasin P."/>
            <person name="Yuki M."/>
            <person name="Kudo T."/>
            <person name="Ohkuma M."/>
            <person name="Tanasupawat S."/>
        </authorList>
    </citation>
    <scope>NUCLEOTIDE SEQUENCE [LARGE SCALE GENOMIC DNA]</scope>
    <source>
        <strain evidence="2 3">LDG1-01</strain>
    </source>
</reference>
<comment type="caution">
    <text evidence="2">The sequence shown here is derived from an EMBL/GenBank/DDBJ whole genome shotgun (WGS) entry which is preliminary data.</text>
</comment>
<keyword evidence="3" id="KW-1185">Reference proteome</keyword>
<evidence type="ECO:0000259" key="1">
    <source>
        <dbReference type="Pfam" id="PF10137"/>
    </source>
</evidence>
<evidence type="ECO:0000313" key="3">
    <source>
        <dbReference type="Proteomes" id="UP000598996"/>
    </source>
</evidence>
<proteinExistence type="predicted"/>